<dbReference type="AlphaFoldDB" id="B2G3J8"/>
<sequence>MRMEIYWNGQLDFFLRSQLNMIINFDLSIISYIENNNLYDDEDIIDSLNTLLKISHQKQHLVVADVRVSDYLYEKFFDKLDNSCLQQLKNISGNASLASKTFLNRFPSRIQVVGDDSIELNLTKVEAHPRFEEGRIFHVNIRSAKNYNFLGDRIVLLSEHLHDVEVYSRIGVKYFKKHYSRFVINDFKAVSGIGGNINEKIKELIDNKEKTLILCDTDKKTRDGSYDVNSTYTKAFHAYSRFKNNHFISLVSVDVQELENLIPASWINEYSRRPHVCSNVLNLEASSFKDRLLFLDFKQGLTKKEYLSNPEIYDFYKPVFCNTNVHNNATKSTELCQLGFSVSTTHV</sequence>
<keyword evidence="1" id="KW-0614">Plasmid</keyword>
<protein>
    <submittedName>
        <fullName evidence="1">Uncharacterized protein</fullName>
    </submittedName>
</protein>
<dbReference type="EMBL" id="AM980832">
    <property type="protein sequence ID" value="CAQ35240.1"/>
    <property type="molecule type" value="Genomic_DNA"/>
</dbReference>
<proteinExistence type="predicted"/>
<reference evidence="1" key="1">
    <citation type="journal article" date="2009" name="Plasmid">
        <title>Bioinformatic and partial functional analysis of pEspA and pEspB, two plasmids from Exiguobacterium arabatum sp. nov. RFL1109.</title>
        <authorList>
            <person name="Jakubauskas A."/>
            <person name="Kriukiene E."/>
            <person name="Trinkunaite L."/>
            <person name="Sapranauskas R."/>
            <person name="Jurenaite-Urbanaviciene S."/>
            <person name="Lubys A."/>
        </authorList>
    </citation>
    <scope>NUCLEOTIDE SEQUENCE [LARGE SCALE GENOMIC DNA]</scope>
    <source>
        <strain evidence="1">RFL1109</strain>
        <plasmid evidence="1">pEspB</plasmid>
    </source>
</reference>
<geneLocation type="plasmid" evidence="1">
    <name>pEspB</name>
</geneLocation>
<organism evidence="1">
    <name type="scientific">Exiguobacterium arabatum</name>
    <dbReference type="NCBI Taxonomy" id="518693"/>
    <lineage>
        <taxon>Bacteria</taxon>
        <taxon>Bacillati</taxon>
        <taxon>Bacillota</taxon>
        <taxon>Bacilli</taxon>
        <taxon>Bacillales</taxon>
        <taxon>Bacillales Family XII. Incertae Sedis</taxon>
        <taxon>Exiguobacterium</taxon>
    </lineage>
</organism>
<accession>B2G3J8</accession>
<name>B2G3J8_9BACL</name>
<evidence type="ECO:0000313" key="1">
    <source>
        <dbReference type="EMBL" id="CAQ35240.1"/>
    </source>
</evidence>